<gene>
    <name evidence="1" type="ORF">SAMN02927921_02374</name>
</gene>
<evidence type="ECO:0008006" key="3">
    <source>
        <dbReference type="Google" id="ProtNLM"/>
    </source>
</evidence>
<dbReference type="STRING" id="1150368.SAMN02927921_02374"/>
<dbReference type="EMBL" id="FPJE01000012">
    <property type="protein sequence ID" value="SFW56736.1"/>
    <property type="molecule type" value="Genomic_DNA"/>
</dbReference>
<evidence type="ECO:0000313" key="1">
    <source>
        <dbReference type="EMBL" id="SFW56736.1"/>
    </source>
</evidence>
<dbReference type="Proteomes" id="UP000182248">
    <property type="component" value="Unassembled WGS sequence"/>
</dbReference>
<evidence type="ECO:0000313" key="2">
    <source>
        <dbReference type="Proteomes" id="UP000182248"/>
    </source>
</evidence>
<sequence>MALSFLALVACKDSEKKEKAVITTPAGEVSAPSGKVYAEISVKEGGTWQDGPRDHKEYTGGTFRNVDRLDVPAEHTDHTWYIRYEGPGWENSNVGYRLYLDWRNAIDVWGKKVDTLVLPYVGQDGFDSYHKPADWGMDVLKVAKGLGVGSYGRQVDGKTHHFNVVANTAAEVKNTDKEARVIIDYKGWETPGATIDLQSALSMYPEGRYMKVVLKPSEMTEGLCTGIVKFDDIDFLRKKGKQWGYIATYGKQSLSGADDQLGMAIFYKLSEAAELTTGTDDHLVIFKPAAKITYYLLAAWDQEKEGITDEEEFTGHLDELLSRLDTAGRLE</sequence>
<keyword evidence="2" id="KW-1185">Reference proteome</keyword>
<protein>
    <recommendedName>
        <fullName evidence="3">DUF4861 domain-containing protein</fullName>
    </recommendedName>
</protein>
<dbReference type="AlphaFoldDB" id="A0A1K1Q9X3"/>
<proteinExistence type="predicted"/>
<dbReference type="Pfam" id="PF16153">
    <property type="entry name" value="DUF4861"/>
    <property type="match status" value="1"/>
</dbReference>
<dbReference type="InterPro" id="IPR032342">
    <property type="entry name" value="DUF4861"/>
</dbReference>
<organism evidence="1 2">
    <name type="scientific">Sinomicrobium oceani</name>
    <dbReference type="NCBI Taxonomy" id="1150368"/>
    <lineage>
        <taxon>Bacteria</taxon>
        <taxon>Pseudomonadati</taxon>
        <taxon>Bacteroidota</taxon>
        <taxon>Flavobacteriia</taxon>
        <taxon>Flavobacteriales</taxon>
        <taxon>Flavobacteriaceae</taxon>
        <taxon>Sinomicrobium</taxon>
    </lineage>
</organism>
<reference evidence="1 2" key="1">
    <citation type="submission" date="2016-11" db="EMBL/GenBank/DDBJ databases">
        <authorList>
            <person name="Jaros S."/>
            <person name="Januszkiewicz K."/>
            <person name="Wedrychowicz H."/>
        </authorList>
    </citation>
    <scope>NUCLEOTIDE SEQUENCE [LARGE SCALE GENOMIC DNA]</scope>
    <source>
        <strain evidence="1 2">CGMCC 1.12145</strain>
    </source>
</reference>
<name>A0A1K1Q9X3_9FLAO</name>
<accession>A0A1K1Q9X3</accession>